<protein>
    <submittedName>
        <fullName evidence="2">Uncharacterized protein</fullName>
    </submittedName>
</protein>
<feature type="transmembrane region" description="Helical" evidence="1">
    <location>
        <begin position="21"/>
        <end position="40"/>
    </location>
</feature>
<evidence type="ECO:0000313" key="2">
    <source>
        <dbReference type="EMBL" id="MWG34484.1"/>
    </source>
</evidence>
<organism evidence="2 3">
    <name type="scientific">Halomarina oriensis</name>
    <dbReference type="NCBI Taxonomy" id="671145"/>
    <lineage>
        <taxon>Archaea</taxon>
        <taxon>Methanobacteriati</taxon>
        <taxon>Methanobacteriota</taxon>
        <taxon>Stenosarchaea group</taxon>
        <taxon>Halobacteria</taxon>
        <taxon>Halobacteriales</taxon>
        <taxon>Natronomonadaceae</taxon>
        <taxon>Halomarina</taxon>
    </lineage>
</organism>
<keyword evidence="1" id="KW-0472">Membrane</keyword>
<reference evidence="2 3" key="1">
    <citation type="submission" date="2019-12" db="EMBL/GenBank/DDBJ databases">
        <title>Halocatena pleomorpha gen. nov. sp. nov., an extremely halophilic archaeon of family Halobacteriaceae isolated from saltpan soil.</title>
        <authorList>
            <person name="Pal Y."/>
            <person name="Verma A."/>
            <person name="Krishnamurthi S."/>
            <person name="Kumar P."/>
        </authorList>
    </citation>
    <scope>NUCLEOTIDE SEQUENCE [LARGE SCALE GENOMIC DNA]</scope>
    <source>
        <strain evidence="2 3">JCM 16495</strain>
    </source>
</reference>
<dbReference type="EMBL" id="WSZK01000015">
    <property type="protein sequence ID" value="MWG34484.1"/>
    <property type="molecule type" value="Genomic_DNA"/>
</dbReference>
<keyword evidence="1" id="KW-0812">Transmembrane</keyword>
<dbReference type="RefSeq" id="WP_158204163.1">
    <property type="nucleotide sequence ID" value="NZ_WSZK01000015.1"/>
</dbReference>
<dbReference type="Proteomes" id="UP000451471">
    <property type="component" value="Unassembled WGS sequence"/>
</dbReference>
<evidence type="ECO:0000313" key="3">
    <source>
        <dbReference type="Proteomes" id="UP000451471"/>
    </source>
</evidence>
<evidence type="ECO:0000256" key="1">
    <source>
        <dbReference type="SAM" id="Phobius"/>
    </source>
</evidence>
<keyword evidence="3" id="KW-1185">Reference proteome</keyword>
<accession>A0A6B0GIB4</accession>
<gene>
    <name evidence="2" type="ORF">GQS65_08280</name>
</gene>
<proteinExistence type="predicted"/>
<comment type="caution">
    <text evidence="2">The sequence shown here is derived from an EMBL/GenBank/DDBJ whole genome shotgun (WGS) entry which is preliminary data.</text>
</comment>
<keyword evidence="1" id="KW-1133">Transmembrane helix</keyword>
<name>A0A6B0GIB4_9EURY</name>
<sequence length="77" mass="7693">MVASAIRSANEWAAQQPPAQVAVLGAVVGVVLVTALDVVLGGSAGLGTMLLGNVVTMVVIGAATYVGEKRRRESSSA</sequence>
<dbReference type="AlphaFoldDB" id="A0A6B0GIB4"/>
<feature type="transmembrane region" description="Helical" evidence="1">
    <location>
        <begin position="46"/>
        <end position="66"/>
    </location>
</feature>